<keyword evidence="4" id="KW-1185">Reference proteome</keyword>
<comment type="caution">
    <text evidence="3">The sequence shown here is derived from an EMBL/GenBank/DDBJ whole genome shotgun (WGS) entry which is preliminary data.</text>
</comment>
<evidence type="ECO:0000256" key="1">
    <source>
        <dbReference type="SAM" id="MobiDB-lite"/>
    </source>
</evidence>
<sequence length="311" mass="32526">MREEREAAAASHHGPSKPPQHCQQPDGGGAAAPLALPSGSSPESLRNGYVKTCATPLRQDPPKSFLSLLLFPTAAAAASSRALLSLGALAAVVLSLLAFHGQGSAGDQQDGIGWRSPWPLHALLCLSCCLSSLFSIACAFFFLTCYLAGVRRGEHGGGTTRWWLLALPVCCYSGDFVALQWLLPAEGHEEEPQAPAEPHMVLGRLLTVLGSVASRADPAAEPPEVAPEPPRLGLLQPGVARVAHQPSLAPPSPQTAVGRLGRGGRLPPGTLWRGTRHLLGSEPRSAPPASSPPTVFQRGGKSACDQTQEEI</sequence>
<dbReference type="EMBL" id="BAAFJT010000005">
    <property type="protein sequence ID" value="GAB0189916.1"/>
    <property type="molecule type" value="Genomic_DNA"/>
</dbReference>
<evidence type="ECO:0000313" key="4">
    <source>
        <dbReference type="Proteomes" id="UP001623348"/>
    </source>
</evidence>
<feature type="transmembrane region" description="Helical" evidence="2">
    <location>
        <begin position="120"/>
        <end position="150"/>
    </location>
</feature>
<dbReference type="Proteomes" id="UP001623348">
    <property type="component" value="Unassembled WGS sequence"/>
</dbReference>
<keyword evidence="2" id="KW-0812">Transmembrane</keyword>
<accession>A0ABC9WX96</accession>
<organism evidence="3 4">
    <name type="scientific">Grus japonensis</name>
    <name type="common">Japanese crane</name>
    <name type="synonym">Red-crowned crane</name>
    <dbReference type="NCBI Taxonomy" id="30415"/>
    <lineage>
        <taxon>Eukaryota</taxon>
        <taxon>Metazoa</taxon>
        <taxon>Chordata</taxon>
        <taxon>Craniata</taxon>
        <taxon>Vertebrata</taxon>
        <taxon>Euteleostomi</taxon>
        <taxon>Archelosauria</taxon>
        <taxon>Archosauria</taxon>
        <taxon>Dinosauria</taxon>
        <taxon>Saurischia</taxon>
        <taxon>Theropoda</taxon>
        <taxon>Coelurosauria</taxon>
        <taxon>Aves</taxon>
        <taxon>Neognathae</taxon>
        <taxon>Neoaves</taxon>
        <taxon>Gruiformes</taxon>
        <taxon>Gruidae</taxon>
        <taxon>Grus</taxon>
    </lineage>
</organism>
<keyword evidence="2" id="KW-1133">Transmembrane helix</keyword>
<evidence type="ECO:0000313" key="3">
    <source>
        <dbReference type="EMBL" id="GAB0189916.1"/>
    </source>
</evidence>
<dbReference type="AlphaFoldDB" id="A0ABC9WX96"/>
<keyword evidence="2" id="KW-0472">Membrane</keyword>
<feature type="region of interest" description="Disordered" evidence="1">
    <location>
        <begin position="244"/>
        <end position="311"/>
    </location>
</feature>
<feature type="region of interest" description="Disordered" evidence="1">
    <location>
        <begin position="1"/>
        <end position="43"/>
    </location>
</feature>
<protein>
    <submittedName>
        <fullName evidence="3">cGMP-inhibited 3',5'-cyclic phosphodiesterase B</fullName>
    </submittedName>
</protein>
<reference evidence="3 4" key="1">
    <citation type="submission" date="2024-06" db="EMBL/GenBank/DDBJ databases">
        <title>The draft genome of Grus japonensis, version 3.</title>
        <authorList>
            <person name="Nabeshima K."/>
            <person name="Suzuki S."/>
            <person name="Onuma M."/>
        </authorList>
    </citation>
    <scope>NUCLEOTIDE SEQUENCE [LARGE SCALE GENOMIC DNA]</scope>
    <source>
        <strain evidence="3 4">451A</strain>
    </source>
</reference>
<name>A0ABC9WX96_GRUJA</name>
<gene>
    <name evidence="3" type="ORF">GRJ2_001456900</name>
</gene>
<evidence type="ECO:0000256" key="2">
    <source>
        <dbReference type="SAM" id="Phobius"/>
    </source>
</evidence>
<proteinExistence type="predicted"/>
<feature type="compositionally biased region" description="Low complexity" evidence="1">
    <location>
        <begin position="31"/>
        <end position="43"/>
    </location>
</feature>
<feature type="transmembrane region" description="Helical" evidence="2">
    <location>
        <begin position="82"/>
        <end position="100"/>
    </location>
</feature>